<proteinExistence type="predicted"/>
<dbReference type="PANTHER" id="PTHR34496">
    <property type="entry name" value="GLCNAC TRANSFERASE-RELATED"/>
    <property type="match status" value="1"/>
</dbReference>
<comment type="caution">
    <text evidence="2">The sequence shown here is derived from an EMBL/GenBank/DDBJ whole genome shotgun (WGS) entry which is preliminary data.</text>
</comment>
<reference evidence="2" key="1">
    <citation type="submission" date="2021-02" db="EMBL/GenBank/DDBJ databases">
        <authorList>
            <person name="Dougan E. K."/>
            <person name="Rhodes N."/>
            <person name="Thang M."/>
            <person name="Chan C."/>
        </authorList>
    </citation>
    <scope>NUCLEOTIDE SEQUENCE</scope>
</reference>
<dbReference type="Gene3D" id="1.25.40.10">
    <property type="entry name" value="Tetratricopeptide repeat domain"/>
    <property type="match status" value="1"/>
</dbReference>
<dbReference type="Proteomes" id="UP000654075">
    <property type="component" value="Unassembled WGS sequence"/>
</dbReference>
<dbReference type="AlphaFoldDB" id="A0A813EK46"/>
<dbReference type="OrthoDB" id="445468at2759"/>
<feature type="non-terminal residue" evidence="2">
    <location>
        <position position="637"/>
    </location>
</feature>
<feature type="region of interest" description="Disordered" evidence="1">
    <location>
        <begin position="1"/>
        <end position="28"/>
    </location>
</feature>
<evidence type="ECO:0000313" key="3">
    <source>
        <dbReference type="Proteomes" id="UP000654075"/>
    </source>
</evidence>
<dbReference type="SUPFAM" id="SSF48452">
    <property type="entry name" value="TPR-like"/>
    <property type="match status" value="1"/>
</dbReference>
<protein>
    <submittedName>
        <fullName evidence="2">Uncharacterized protein</fullName>
    </submittedName>
</protein>
<gene>
    <name evidence="2" type="ORF">PGLA1383_LOCUS19792</name>
</gene>
<evidence type="ECO:0000256" key="1">
    <source>
        <dbReference type="SAM" id="MobiDB-lite"/>
    </source>
</evidence>
<sequence>MLQAVTPDSKRAHASSLKDEGNDLVRQGSKSEALKKYEKGIRMLGLLNYELDEDGKQAFEKQTQEGRELLSILASNAAQMYMDPSARQLSKAIERCTLAIETNPSNAKAYFRRATAAYEHADNVAFGADAILAQAQKDVRRFLQMDQGNAAGLALQERLGRRRQVLLGPILREKAKPEPEVEPEWFQQVSSRAIFVCLCGSAAAGRDQIELPEALLSMAKQAKDKKAISVGVAYVGYKAPDELEMFTEEWQKKYYRMLGLGERATKVPQPRQVVVHGEVYNVWILLEGRVRVMRVSETRRTGEKVGLGWMRYCSQLLWHGEPFVYQSCRTYLRFAPSWDAWLKNDLAVALRRSQQKPVLSWMSRAHEDEPWQWVSDLIDYDGNCNIPPGALVASEFDKNFGWIRFARRNFCHSFGVPSPVAFFTPHNAFSTSDILREAPADPFLDALHFHGQLTCENVRLHTHGWDVFTPCANFTWETTHDSRQALGRLFGTTSEPYCRDKGPNPELFLEQKLRADAMLDPWENRLTPMDEELLELPLPTACFWSTVRPRDASPWDTGRRVGHRFKKGGNRMLNSFERATGVDLTRQEVDEKGRSAGFNGDRDFEDSYAAMQTKHRQFSERLMPEARDAFQNGTGLD</sequence>
<evidence type="ECO:0000313" key="2">
    <source>
        <dbReference type="EMBL" id="CAE8601499.1"/>
    </source>
</evidence>
<keyword evidence="3" id="KW-1185">Reference proteome</keyword>
<feature type="compositionally biased region" description="Basic and acidic residues" evidence="1">
    <location>
        <begin position="8"/>
        <end position="23"/>
    </location>
</feature>
<dbReference type="EMBL" id="CAJNNV010013221">
    <property type="protein sequence ID" value="CAE8601499.1"/>
    <property type="molecule type" value="Genomic_DNA"/>
</dbReference>
<dbReference type="PANTHER" id="PTHR34496:SF10">
    <property type="entry name" value="GLCNAC TRANSFERASE"/>
    <property type="match status" value="1"/>
</dbReference>
<dbReference type="InterPro" id="IPR021067">
    <property type="entry name" value="Glycosyltransferase"/>
</dbReference>
<name>A0A813EK46_POLGL</name>
<accession>A0A813EK46</accession>
<dbReference type="InterPro" id="IPR011990">
    <property type="entry name" value="TPR-like_helical_dom_sf"/>
</dbReference>
<dbReference type="Pfam" id="PF11397">
    <property type="entry name" value="GlcNAc"/>
    <property type="match status" value="1"/>
</dbReference>
<organism evidence="2 3">
    <name type="scientific">Polarella glacialis</name>
    <name type="common">Dinoflagellate</name>
    <dbReference type="NCBI Taxonomy" id="89957"/>
    <lineage>
        <taxon>Eukaryota</taxon>
        <taxon>Sar</taxon>
        <taxon>Alveolata</taxon>
        <taxon>Dinophyceae</taxon>
        <taxon>Suessiales</taxon>
        <taxon>Suessiaceae</taxon>
        <taxon>Polarella</taxon>
    </lineage>
</organism>